<keyword evidence="1" id="KW-1133">Transmembrane helix</keyword>
<proteinExistence type="predicted"/>
<evidence type="ECO:0000313" key="3">
    <source>
        <dbReference type="Proteomes" id="UP000383932"/>
    </source>
</evidence>
<dbReference type="OrthoDB" id="3137142at2759"/>
<protein>
    <recommendedName>
        <fullName evidence="4">Transmembrane protein</fullName>
    </recommendedName>
</protein>
<evidence type="ECO:0000313" key="2">
    <source>
        <dbReference type="EMBL" id="KAB5595750.1"/>
    </source>
</evidence>
<feature type="transmembrane region" description="Helical" evidence="1">
    <location>
        <begin position="163"/>
        <end position="184"/>
    </location>
</feature>
<evidence type="ECO:0008006" key="4">
    <source>
        <dbReference type="Google" id="ProtNLM"/>
    </source>
</evidence>
<dbReference type="EMBL" id="SSOP01000006">
    <property type="protein sequence ID" value="KAB5595750.1"/>
    <property type="molecule type" value="Genomic_DNA"/>
</dbReference>
<evidence type="ECO:0000256" key="1">
    <source>
        <dbReference type="SAM" id="Phobius"/>
    </source>
</evidence>
<name>A0A5N5QVH1_9AGAM</name>
<keyword evidence="3" id="KW-1185">Reference proteome</keyword>
<accession>A0A5N5QVH1</accession>
<gene>
    <name evidence="2" type="ORF">CTheo_763</name>
</gene>
<dbReference type="AlphaFoldDB" id="A0A5N5QVH1"/>
<keyword evidence="1" id="KW-0472">Membrane</keyword>
<keyword evidence="1" id="KW-0812">Transmembrane</keyword>
<dbReference type="Proteomes" id="UP000383932">
    <property type="component" value="Unassembled WGS sequence"/>
</dbReference>
<organism evidence="2 3">
    <name type="scientific">Ceratobasidium theobromae</name>
    <dbReference type="NCBI Taxonomy" id="1582974"/>
    <lineage>
        <taxon>Eukaryota</taxon>
        <taxon>Fungi</taxon>
        <taxon>Dikarya</taxon>
        <taxon>Basidiomycota</taxon>
        <taxon>Agaricomycotina</taxon>
        <taxon>Agaricomycetes</taxon>
        <taxon>Cantharellales</taxon>
        <taxon>Ceratobasidiaceae</taxon>
        <taxon>Ceratobasidium</taxon>
    </lineage>
</organism>
<sequence>MIPPLPAAYTPSLGALQRELQYEELEYAEIVLHYLDGTKYVLFTSDPDQQTFETPGYYHQVLNPEKKNPYKATWTRMRYVVPSGQCVDRMRVRGKKVKFTSIQVLPSDAHSGPGTAETPIYGAHYGGAESIAEYPTGRLGGASYLGDEVYHVPLRRRATFGEVCQLLVLFLVLGVLHYVSMQWATRWQAPLPDRGAP</sequence>
<comment type="caution">
    <text evidence="2">The sequence shown here is derived from an EMBL/GenBank/DDBJ whole genome shotgun (WGS) entry which is preliminary data.</text>
</comment>
<reference evidence="2 3" key="1">
    <citation type="journal article" date="2019" name="Fungal Biol. Biotechnol.">
        <title>Draft genome sequence of fastidious pathogen Ceratobasidium theobromae, which causes vascular-streak dieback in Theobroma cacao.</title>
        <authorList>
            <person name="Ali S.S."/>
            <person name="Asman A."/>
            <person name="Shao J."/>
            <person name="Firmansyah A.P."/>
            <person name="Susilo A.W."/>
            <person name="Rosmana A."/>
            <person name="McMahon P."/>
            <person name="Junaid M."/>
            <person name="Guest D."/>
            <person name="Kheng T.Y."/>
            <person name="Meinhardt L.W."/>
            <person name="Bailey B.A."/>
        </authorList>
    </citation>
    <scope>NUCLEOTIDE SEQUENCE [LARGE SCALE GENOMIC DNA]</scope>
    <source>
        <strain evidence="2 3">CT2</strain>
    </source>
</reference>